<organism evidence="3 4">
    <name type="scientific">Cyclostephanos tholiformis</name>
    <dbReference type="NCBI Taxonomy" id="382380"/>
    <lineage>
        <taxon>Eukaryota</taxon>
        <taxon>Sar</taxon>
        <taxon>Stramenopiles</taxon>
        <taxon>Ochrophyta</taxon>
        <taxon>Bacillariophyta</taxon>
        <taxon>Coscinodiscophyceae</taxon>
        <taxon>Thalassiosirophycidae</taxon>
        <taxon>Stephanodiscales</taxon>
        <taxon>Stephanodiscaceae</taxon>
        <taxon>Cyclostephanos</taxon>
    </lineage>
</organism>
<evidence type="ECO:0000259" key="2">
    <source>
        <dbReference type="SMART" id="SM00385"/>
    </source>
</evidence>
<accession>A0ABD3SDQ9</accession>
<feature type="domain" description="Cyclin-like" evidence="2">
    <location>
        <begin position="45"/>
        <end position="146"/>
    </location>
</feature>
<dbReference type="AlphaFoldDB" id="A0ABD3SDQ9"/>
<dbReference type="InterPro" id="IPR039361">
    <property type="entry name" value="Cyclin"/>
</dbReference>
<evidence type="ECO:0000256" key="1">
    <source>
        <dbReference type="RuleBase" id="RU000383"/>
    </source>
</evidence>
<comment type="similarity">
    <text evidence="1">Belongs to the cyclin family.</text>
</comment>
<dbReference type="InterPro" id="IPR013763">
    <property type="entry name" value="Cyclin-like_dom"/>
</dbReference>
<dbReference type="PANTHER" id="PTHR10177">
    <property type="entry name" value="CYCLINS"/>
    <property type="match status" value="1"/>
</dbReference>
<dbReference type="InterPro" id="IPR036915">
    <property type="entry name" value="Cyclin-like_sf"/>
</dbReference>
<dbReference type="FunFam" id="1.10.472.10:FF:000093">
    <property type="entry name" value="Predicted protein"/>
    <property type="match status" value="1"/>
</dbReference>
<proteinExistence type="inferred from homology"/>
<dbReference type="Pfam" id="PF00134">
    <property type="entry name" value="Cyclin_N"/>
    <property type="match status" value="1"/>
</dbReference>
<keyword evidence="4" id="KW-1185">Reference proteome</keyword>
<dbReference type="EMBL" id="JALLPB020000059">
    <property type="protein sequence ID" value="KAL3822653.1"/>
    <property type="molecule type" value="Genomic_DNA"/>
</dbReference>
<reference evidence="3 4" key="1">
    <citation type="submission" date="2024-10" db="EMBL/GenBank/DDBJ databases">
        <title>Updated reference genomes for cyclostephanoid diatoms.</title>
        <authorList>
            <person name="Roberts W.R."/>
            <person name="Alverson A.J."/>
        </authorList>
    </citation>
    <scope>NUCLEOTIDE SEQUENCE [LARGE SCALE GENOMIC DNA]</scope>
    <source>
        <strain evidence="3 4">AJA228-03</strain>
    </source>
</reference>
<name>A0ABD3SDQ9_9STRA</name>
<gene>
    <name evidence="3" type="ORF">ACHAXA_001806</name>
</gene>
<dbReference type="Proteomes" id="UP001530377">
    <property type="component" value="Unassembled WGS sequence"/>
</dbReference>
<comment type="caution">
    <text evidence="3">The sequence shown here is derived from an EMBL/GenBank/DDBJ whole genome shotgun (WGS) entry which is preliminary data.</text>
</comment>
<sequence>MMAQEVSHSCCNYLYNDDSSNNDLDEYKYLICLKITADDRSKIVDWCYCIIEMCQLDRESVTIAMNIVDRFMSNPCRRPSNGIFTHFSHKEILYDRIKYQLLAVSALYIAIKVNEQVTFSSEKLAVMSRGIYSKENIEAMERTILECLSWRVCAPTALQVGSVILELMIIKVQEVDVSIMDVRRWESIRDKLALQTEIAVRDYQLAVQQPSTVAFMALLNAIKIDRNVNDCEQELLLNCLLDTLLQVKRLSSDE</sequence>
<evidence type="ECO:0000313" key="3">
    <source>
        <dbReference type="EMBL" id="KAL3822653.1"/>
    </source>
</evidence>
<evidence type="ECO:0000313" key="4">
    <source>
        <dbReference type="Proteomes" id="UP001530377"/>
    </source>
</evidence>
<dbReference type="Gene3D" id="1.10.472.10">
    <property type="entry name" value="Cyclin-like"/>
    <property type="match status" value="2"/>
</dbReference>
<dbReference type="SUPFAM" id="SSF47954">
    <property type="entry name" value="Cyclin-like"/>
    <property type="match status" value="1"/>
</dbReference>
<protein>
    <recommendedName>
        <fullName evidence="2">Cyclin-like domain-containing protein</fullName>
    </recommendedName>
</protein>
<dbReference type="InterPro" id="IPR006671">
    <property type="entry name" value="Cyclin_N"/>
</dbReference>
<dbReference type="SMART" id="SM00385">
    <property type="entry name" value="CYCLIN"/>
    <property type="match status" value="1"/>
</dbReference>
<keyword evidence="1" id="KW-0195">Cyclin</keyword>